<sequence>MALAKKLTRGALMITKKVLASLYVVTSVCASLAWGENDATANYVAEYKRVSGAYSDIMKSIENAKNGDEWDEKFHKLQGFMSNPGLDRNSGVALCAHLKSLDHHQLEYVENIIDSEITAISLKSCRAELLTRISYASRFRKASFDLDSDIARIRPIAFEERVVDEKLNVLSNQGFKDKEVMLTFDDGPTKNVTTNILNALKKAGVKGAFFSTGRMALANSEMAKRIVAEGHILGSHSYFHTLMMGRQVNRGKMSYDYFMSEFVGGHMAVYSAAKFIDPFFRFPNGCSNQNMARNVAELGLKNFRWSVDSFDWQFQVSKNPDYEKRRQDILKSFVTQLRASNNKGIVLMHDIFKQSGEALPLILNYLSDNGFKVVLLKPAHRQVTPNQEFPLVTQAYDYINSRGMKLSQVRPATNADGDPVSPEGYKSPVDFFHMFPQLTYQQHAINPAAADCEYR</sequence>
<evidence type="ECO:0000256" key="2">
    <source>
        <dbReference type="ARBA" id="ARBA00022801"/>
    </source>
</evidence>
<keyword evidence="5" id="KW-1185">Reference proteome</keyword>
<accession>A0ABT6DMY2</accession>
<dbReference type="SUPFAM" id="SSF88713">
    <property type="entry name" value="Glycoside hydrolase/deacetylase"/>
    <property type="match status" value="1"/>
</dbReference>
<keyword evidence="2" id="KW-0378">Hydrolase</keyword>
<dbReference type="InterPro" id="IPR050248">
    <property type="entry name" value="Polysacc_deacetylase_ArnD"/>
</dbReference>
<dbReference type="RefSeq" id="WP_277579477.1">
    <property type="nucleotide sequence ID" value="NZ_JANRMI010000005.1"/>
</dbReference>
<dbReference type="PANTHER" id="PTHR10587">
    <property type="entry name" value="GLYCOSYL TRANSFERASE-RELATED"/>
    <property type="match status" value="1"/>
</dbReference>
<reference evidence="4" key="1">
    <citation type="submission" date="2022-08" db="EMBL/GenBank/DDBJ databases">
        <title>Novel Bdellovibrio Species Isolated from Svalbard: Designation Bdellovibrio svalbardensis.</title>
        <authorList>
            <person name="Mitchell R.J."/>
            <person name="Choi S.Y."/>
        </authorList>
    </citation>
    <scope>NUCLEOTIDE SEQUENCE</scope>
    <source>
        <strain evidence="4">PAP01</strain>
    </source>
</reference>
<dbReference type="Proteomes" id="UP001152321">
    <property type="component" value="Unassembled WGS sequence"/>
</dbReference>
<protein>
    <submittedName>
        <fullName evidence="4">Polysaccharide deacetylase family protein</fullName>
    </submittedName>
</protein>
<dbReference type="PANTHER" id="PTHR10587:SF133">
    <property type="entry name" value="CHITIN DEACETYLASE 1-RELATED"/>
    <property type="match status" value="1"/>
</dbReference>
<comment type="caution">
    <text evidence="4">The sequence shown here is derived from an EMBL/GenBank/DDBJ whole genome shotgun (WGS) entry which is preliminary data.</text>
</comment>
<dbReference type="Gene3D" id="3.20.20.370">
    <property type="entry name" value="Glycoside hydrolase/deacetylase"/>
    <property type="match status" value="1"/>
</dbReference>
<evidence type="ECO:0000256" key="1">
    <source>
        <dbReference type="ARBA" id="ARBA00022723"/>
    </source>
</evidence>
<gene>
    <name evidence="4" type="ORF">NWE73_16580</name>
</gene>
<evidence type="ECO:0000313" key="4">
    <source>
        <dbReference type="EMBL" id="MDG0818001.1"/>
    </source>
</evidence>
<keyword evidence="1" id="KW-0479">Metal-binding</keyword>
<feature type="domain" description="NodB homology" evidence="3">
    <location>
        <begin position="178"/>
        <end position="374"/>
    </location>
</feature>
<proteinExistence type="predicted"/>
<evidence type="ECO:0000259" key="3">
    <source>
        <dbReference type="PROSITE" id="PS51677"/>
    </source>
</evidence>
<dbReference type="PROSITE" id="PS51677">
    <property type="entry name" value="NODB"/>
    <property type="match status" value="1"/>
</dbReference>
<dbReference type="InterPro" id="IPR002509">
    <property type="entry name" value="NODB_dom"/>
</dbReference>
<evidence type="ECO:0000313" key="5">
    <source>
        <dbReference type="Proteomes" id="UP001152321"/>
    </source>
</evidence>
<name>A0ABT6DMY2_9BACT</name>
<dbReference type="InterPro" id="IPR011330">
    <property type="entry name" value="Glyco_hydro/deAcase_b/a-brl"/>
</dbReference>
<dbReference type="CDD" id="cd10917">
    <property type="entry name" value="CE4_NodB_like_6s_7s"/>
    <property type="match status" value="1"/>
</dbReference>
<organism evidence="4 5">
    <name type="scientific">Bdellovibrio svalbardensis</name>
    <dbReference type="NCBI Taxonomy" id="2972972"/>
    <lineage>
        <taxon>Bacteria</taxon>
        <taxon>Pseudomonadati</taxon>
        <taxon>Bdellovibrionota</taxon>
        <taxon>Bdellovibrionia</taxon>
        <taxon>Bdellovibrionales</taxon>
        <taxon>Pseudobdellovibrionaceae</taxon>
        <taxon>Bdellovibrio</taxon>
    </lineage>
</organism>
<dbReference type="Pfam" id="PF01522">
    <property type="entry name" value="Polysacc_deac_1"/>
    <property type="match status" value="1"/>
</dbReference>
<dbReference type="EMBL" id="JANRMI010000005">
    <property type="protein sequence ID" value="MDG0818001.1"/>
    <property type="molecule type" value="Genomic_DNA"/>
</dbReference>